<feature type="transmembrane region" description="Helical" evidence="8">
    <location>
        <begin position="245"/>
        <end position="268"/>
    </location>
</feature>
<feature type="transmembrane region" description="Helical" evidence="8">
    <location>
        <begin position="200"/>
        <end position="225"/>
    </location>
</feature>
<dbReference type="STRING" id="768706.Desor_2902"/>
<evidence type="ECO:0000256" key="4">
    <source>
        <dbReference type="ARBA" id="ARBA00022692"/>
    </source>
</evidence>
<feature type="transmembrane region" description="Helical" evidence="8">
    <location>
        <begin position="114"/>
        <end position="137"/>
    </location>
</feature>
<name>G7WFI8_DESOD</name>
<dbReference type="OrthoDB" id="9797852at2"/>
<comment type="similarity">
    <text evidence="7">Belongs to the binding-protein-dependent transport system permease family. OppBC subfamily.</text>
</comment>
<dbReference type="HOGENOM" id="CLU_028518_1_1_9"/>
<evidence type="ECO:0000256" key="8">
    <source>
        <dbReference type="RuleBase" id="RU363032"/>
    </source>
</evidence>
<proteinExistence type="inferred from homology"/>
<feature type="transmembrane region" description="Helical" evidence="8">
    <location>
        <begin position="81"/>
        <end position="102"/>
    </location>
</feature>
<keyword evidence="5 8" id="KW-1133">Transmembrane helix</keyword>
<dbReference type="EMBL" id="CP003108">
    <property type="protein sequence ID" value="AET68431.1"/>
    <property type="molecule type" value="Genomic_DNA"/>
</dbReference>
<evidence type="ECO:0000259" key="9">
    <source>
        <dbReference type="PROSITE" id="PS50928"/>
    </source>
</evidence>
<keyword evidence="2 8" id="KW-0813">Transport</keyword>
<feature type="domain" description="ABC transmembrane type-1" evidence="9">
    <location>
        <begin position="79"/>
        <end position="268"/>
    </location>
</feature>
<dbReference type="InterPro" id="IPR050366">
    <property type="entry name" value="BP-dependent_transpt_permease"/>
</dbReference>
<organism evidence="10 11">
    <name type="scientific">Desulfosporosinus orientis (strain ATCC 19365 / DSM 765 / NCIMB 8382 / VKM B-1628 / Singapore I)</name>
    <name type="common">Desulfotomaculum orientis</name>
    <dbReference type="NCBI Taxonomy" id="768706"/>
    <lineage>
        <taxon>Bacteria</taxon>
        <taxon>Bacillati</taxon>
        <taxon>Bacillota</taxon>
        <taxon>Clostridia</taxon>
        <taxon>Eubacteriales</taxon>
        <taxon>Desulfitobacteriaceae</taxon>
        <taxon>Desulfosporosinus</taxon>
    </lineage>
</organism>
<dbReference type="SUPFAM" id="SSF161098">
    <property type="entry name" value="MetI-like"/>
    <property type="match status" value="1"/>
</dbReference>
<dbReference type="Gene3D" id="1.10.3720.10">
    <property type="entry name" value="MetI-like"/>
    <property type="match status" value="1"/>
</dbReference>
<dbReference type="Proteomes" id="UP000006346">
    <property type="component" value="Chromosome"/>
</dbReference>
<dbReference type="InterPro" id="IPR000515">
    <property type="entry name" value="MetI-like"/>
</dbReference>
<dbReference type="PANTHER" id="PTHR43386:SF1">
    <property type="entry name" value="D,D-DIPEPTIDE TRANSPORT SYSTEM PERMEASE PROTEIN DDPC-RELATED"/>
    <property type="match status" value="1"/>
</dbReference>
<keyword evidence="4 8" id="KW-0812">Transmembrane</keyword>
<dbReference type="CDD" id="cd06261">
    <property type="entry name" value="TM_PBP2"/>
    <property type="match status" value="1"/>
</dbReference>
<sequence length="286" mass="31033">MKRGYFKLPEGLNRKNAILITGACLSGLIVLIALFAPLIEPFDPTEMVLADKFIPPCSEHIFGTDNMGRDIFSRVIEGSRISLSIALLVVVISAGLGIIIGLTSGYLGGKIDMLFMRIVDVLLAFPTIIFALAVSAILGTGQVNLIIAISCIQWTRYARVARGEALIFKHSDHIDAARAIGNNSLKIILKYFFPQVISKIVILMSLDIGGIILYCSSLSFLGMGAQPPSPDWGAMISDGKENMRYAPWLALFPGLAIAVSALTFNMLGDGIRDFLDPRLRESAKTE</sequence>
<feature type="transmembrane region" description="Helical" evidence="8">
    <location>
        <begin position="16"/>
        <end position="39"/>
    </location>
</feature>
<evidence type="ECO:0000256" key="3">
    <source>
        <dbReference type="ARBA" id="ARBA00022475"/>
    </source>
</evidence>
<accession>G7WFI8</accession>
<dbReference type="PANTHER" id="PTHR43386">
    <property type="entry name" value="OLIGOPEPTIDE TRANSPORT SYSTEM PERMEASE PROTEIN APPC"/>
    <property type="match status" value="1"/>
</dbReference>
<dbReference type="AlphaFoldDB" id="G7WFI8"/>
<evidence type="ECO:0000313" key="10">
    <source>
        <dbReference type="EMBL" id="AET68431.1"/>
    </source>
</evidence>
<dbReference type="GO" id="GO:0055085">
    <property type="term" value="P:transmembrane transport"/>
    <property type="evidence" value="ECO:0007669"/>
    <property type="project" value="InterPro"/>
</dbReference>
<dbReference type="NCBIfam" id="NF045474">
    <property type="entry name" value="Opp2C"/>
    <property type="match status" value="1"/>
</dbReference>
<reference evidence="11" key="1">
    <citation type="submission" date="2011-11" db="EMBL/GenBank/DDBJ databases">
        <title>Complete sequence of Desulfosporosinus orientis DSM 765.</title>
        <authorList>
            <person name="Lucas S."/>
            <person name="Han J."/>
            <person name="Lapidus A."/>
            <person name="Cheng J.-F."/>
            <person name="Goodwin L."/>
            <person name="Pitluck S."/>
            <person name="Peters L."/>
            <person name="Ovchinnikova G."/>
            <person name="Teshima H."/>
            <person name="Detter J.C."/>
            <person name="Han C."/>
            <person name="Tapia R."/>
            <person name="Land M."/>
            <person name="Hauser L."/>
            <person name="Kyrpides N."/>
            <person name="Ivanova N."/>
            <person name="Pagani I."/>
            <person name="Pester M."/>
            <person name="Spring S."/>
            <person name="Ollivier B."/>
            <person name="Rattei T."/>
            <person name="Klenk H.-P."/>
            <person name="Wagner M."/>
            <person name="Loy A."/>
            <person name="Woyke T."/>
        </authorList>
    </citation>
    <scope>NUCLEOTIDE SEQUENCE [LARGE SCALE GENOMIC DNA]</scope>
    <source>
        <strain evidence="11">ATCC 19365 / DSM 765 / NCIMB 8382 / VKM B-1628</strain>
    </source>
</reference>
<dbReference type="InterPro" id="IPR035906">
    <property type="entry name" value="MetI-like_sf"/>
</dbReference>
<reference evidence="10 11" key="2">
    <citation type="journal article" date="2012" name="J. Bacteriol.">
        <title>Complete genome sequences of Desulfosporosinus orientis DSM765T, Desulfosporosinus youngiae DSM17734T, Desulfosporosinus meridiei DSM13257T, and Desulfosporosinus acidiphilus DSM22704T.</title>
        <authorList>
            <person name="Pester M."/>
            <person name="Brambilla E."/>
            <person name="Alazard D."/>
            <person name="Rattei T."/>
            <person name="Weinmaier T."/>
            <person name="Han J."/>
            <person name="Lucas S."/>
            <person name="Lapidus A."/>
            <person name="Cheng J.F."/>
            <person name="Goodwin L."/>
            <person name="Pitluck S."/>
            <person name="Peters L."/>
            <person name="Ovchinnikova G."/>
            <person name="Teshima H."/>
            <person name="Detter J.C."/>
            <person name="Han C.S."/>
            <person name="Tapia R."/>
            <person name="Land M.L."/>
            <person name="Hauser L."/>
            <person name="Kyrpides N.C."/>
            <person name="Ivanova N.N."/>
            <person name="Pagani I."/>
            <person name="Huntmann M."/>
            <person name="Wei C.L."/>
            <person name="Davenport K.W."/>
            <person name="Daligault H."/>
            <person name="Chain P.S."/>
            <person name="Chen A."/>
            <person name="Mavromatis K."/>
            <person name="Markowitz V."/>
            <person name="Szeto E."/>
            <person name="Mikhailova N."/>
            <person name="Pati A."/>
            <person name="Wagner M."/>
            <person name="Woyke T."/>
            <person name="Ollivier B."/>
            <person name="Klenk H.P."/>
            <person name="Spring S."/>
            <person name="Loy A."/>
        </authorList>
    </citation>
    <scope>NUCLEOTIDE SEQUENCE [LARGE SCALE GENOMIC DNA]</scope>
    <source>
        <strain evidence="11">ATCC 19365 / DSM 765 / NCIMB 8382 / VKM B-1628</strain>
    </source>
</reference>
<dbReference type="Pfam" id="PF12911">
    <property type="entry name" value="OppC_N"/>
    <property type="match status" value="1"/>
</dbReference>
<evidence type="ECO:0000256" key="5">
    <source>
        <dbReference type="ARBA" id="ARBA00022989"/>
    </source>
</evidence>
<evidence type="ECO:0000256" key="1">
    <source>
        <dbReference type="ARBA" id="ARBA00004651"/>
    </source>
</evidence>
<dbReference type="GO" id="GO:0005886">
    <property type="term" value="C:plasma membrane"/>
    <property type="evidence" value="ECO:0007669"/>
    <property type="project" value="UniProtKB-SubCell"/>
</dbReference>
<keyword evidence="11" id="KW-1185">Reference proteome</keyword>
<comment type="subcellular location">
    <subcellularLocation>
        <location evidence="1 8">Cell membrane</location>
        <topology evidence="1 8">Multi-pass membrane protein</topology>
    </subcellularLocation>
</comment>
<dbReference type="eggNOG" id="COG1173">
    <property type="taxonomic scope" value="Bacteria"/>
</dbReference>
<evidence type="ECO:0000256" key="6">
    <source>
        <dbReference type="ARBA" id="ARBA00023136"/>
    </source>
</evidence>
<evidence type="ECO:0000256" key="2">
    <source>
        <dbReference type="ARBA" id="ARBA00022448"/>
    </source>
</evidence>
<dbReference type="RefSeq" id="WP_014185239.1">
    <property type="nucleotide sequence ID" value="NC_016584.1"/>
</dbReference>
<protein>
    <submittedName>
        <fullName evidence="10">ABC-type dipeptide/oligopeptide/nickel transport system, permease component</fullName>
    </submittedName>
</protein>
<keyword evidence="3" id="KW-1003">Cell membrane</keyword>
<dbReference type="PROSITE" id="PS50928">
    <property type="entry name" value="ABC_TM1"/>
    <property type="match status" value="1"/>
</dbReference>
<evidence type="ECO:0000256" key="7">
    <source>
        <dbReference type="ARBA" id="ARBA00024202"/>
    </source>
</evidence>
<dbReference type="InterPro" id="IPR025966">
    <property type="entry name" value="OppC_N"/>
</dbReference>
<dbReference type="Pfam" id="PF00528">
    <property type="entry name" value="BPD_transp_1"/>
    <property type="match status" value="1"/>
</dbReference>
<dbReference type="KEGG" id="dor:Desor_2902"/>
<gene>
    <name evidence="10" type="ordered locus">Desor_2902</name>
</gene>
<dbReference type="PATRIC" id="fig|768706.3.peg.2914"/>
<keyword evidence="6 8" id="KW-0472">Membrane</keyword>
<dbReference type="InterPro" id="IPR053385">
    <property type="entry name" value="ABC_transport_permease"/>
</dbReference>
<evidence type="ECO:0000313" key="11">
    <source>
        <dbReference type="Proteomes" id="UP000006346"/>
    </source>
</evidence>